<evidence type="ECO:0000313" key="1">
    <source>
        <dbReference type="EMBL" id="KKL59225.1"/>
    </source>
</evidence>
<proteinExistence type="predicted"/>
<organism evidence="1">
    <name type="scientific">marine sediment metagenome</name>
    <dbReference type="NCBI Taxonomy" id="412755"/>
    <lineage>
        <taxon>unclassified sequences</taxon>
        <taxon>metagenomes</taxon>
        <taxon>ecological metagenomes</taxon>
    </lineage>
</organism>
<dbReference type="EMBL" id="LAZR01029559">
    <property type="protein sequence ID" value="KKL59225.1"/>
    <property type="molecule type" value="Genomic_DNA"/>
</dbReference>
<dbReference type="InterPro" id="IPR009797">
    <property type="entry name" value="DUF1367"/>
</dbReference>
<gene>
    <name evidence="1" type="ORF">LCGC14_2217480</name>
</gene>
<comment type="caution">
    <text evidence="1">The sequence shown here is derived from an EMBL/GenBank/DDBJ whole genome shotgun (WGS) entry which is preliminary data.</text>
</comment>
<dbReference type="AlphaFoldDB" id="A0A0F9FPM4"/>
<name>A0A0F9FPM4_9ZZZZ</name>
<reference evidence="1" key="1">
    <citation type="journal article" date="2015" name="Nature">
        <title>Complex archaea that bridge the gap between prokaryotes and eukaryotes.</title>
        <authorList>
            <person name="Spang A."/>
            <person name="Saw J.H."/>
            <person name="Jorgensen S.L."/>
            <person name="Zaremba-Niedzwiedzka K."/>
            <person name="Martijn J."/>
            <person name="Lind A.E."/>
            <person name="van Eijk R."/>
            <person name="Schleper C."/>
            <person name="Guy L."/>
            <person name="Ettema T.J."/>
        </authorList>
    </citation>
    <scope>NUCLEOTIDE SEQUENCE</scope>
</reference>
<dbReference type="Pfam" id="PF07105">
    <property type="entry name" value="DUF1367"/>
    <property type="match status" value="2"/>
</dbReference>
<evidence type="ECO:0008006" key="2">
    <source>
        <dbReference type="Google" id="ProtNLM"/>
    </source>
</evidence>
<protein>
    <recommendedName>
        <fullName evidence="2">DUF1367 family protein</fullName>
    </recommendedName>
</protein>
<accession>A0A0F9FPM4</accession>
<sequence>MPTSQIMVKRLGALRPTDDSGTEALQKIGDGELVKVSWSRPRNIRFHRKFFAMLQIILANQEHYKSMDDLLDVCKLRIGHVRIVETAKGIERFPASISFANMDETEFSAFYDRAVDWVLREVLPGLQRQHLDAEVEAELVEFAA</sequence>